<evidence type="ECO:0000313" key="9">
    <source>
        <dbReference type="EMBL" id="CAB4850485.1"/>
    </source>
</evidence>
<gene>
    <name evidence="7" type="ORF">UFOPK2656_00735</name>
    <name evidence="8" type="ORF">UFOPK3099_01568</name>
    <name evidence="9" type="ORF">UFOPK3267_01205</name>
    <name evidence="10" type="ORF">UFOPK3651_00773</name>
    <name evidence="11" type="ORF">UFOPK3931_01359</name>
    <name evidence="6" type="ORF">UFOPK4189_00733</name>
</gene>
<evidence type="ECO:0000256" key="4">
    <source>
        <dbReference type="ARBA" id="ARBA00022833"/>
    </source>
</evidence>
<dbReference type="PRINTS" id="PR00083">
    <property type="entry name" value="HOLDHDRGNASE"/>
</dbReference>
<proteinExistence type="inferred from homology"/>
<dbReference type="EMBL" id="CAFBOL010000030">
    <property type="protein sequence ID" value="CAB4989084.1"/>
    <property type="molecule type" value="Genomic_DNA"/>
</dbReference>
<evidence type="ECO:0000313" key="8">
    <source>
        <dbReference type="EMBL" id="CAB4824156.1"/>
    </source>
</evidence>
<dbReference type="SUPFAM" id="SSF53720">
    <property type="entry name" value="ALDH-like"/>
    <property type="match status" value="1"/>
</dbReference>
<accession>A0A6J6A4K8</accession>
<evidence type="ECO:0000313" key="10">
    <source>
        <dbReference type="EMBL" id="CAB4919623.1"/>
    </source>
</evidence>
<dbReference type="AlphaFoldDB" id="A0A6J6A4K8"/>
<dbReference type="EMBL" id="CAFBIY010000055">
    <property type="protein sequence ID" value="CAB4850485.1"/>
    <property type="molecule type" value="Genomic_DNA"/>
</dbReference>
<dbReference type="EMBL" id="CAFAAV010000118">
    <property type="protein sequence ID" value="CAB4824156.1"/>
    <property type="molecule type" value="Genomic_DNA"/>
</dbReference>
<dbReference type="FunFam" id="3.40.50.1980:FF:000001">
    <property type="entry name" value="Histidinol dehydrogenase"/>
    <property type="match status" value="1"/>
</dbReference>
<keyword evidence="3" id="KW-0479">Metal-binding</keyword>
<organism evidence="6">
    <name type="scientific">freshwater metagenome</name>
    <dbReference type="NCBI Taxonomy" id="449393"/>
    <lineage>
        <taxon>unclassified sequences</taxon>
        <taxon>metagenomes</taxon>
        <taxon>ecological metagenomes</taxon>
    </lineage>
</organism>
<sequence length="442" mass="46149">MPVMRRMTWAQMHEAERRALCDRGLEAIFDAGLKTAIGKIIDDVREHGDEAVCRALRDFDKVTLTPDQLRASADEIAAATVAADVDAAIDDAIAHLRAFNERLMERAQDWSFESEPGLIVGEKITPITSAGLFVPSGKASYPSVAYQLAVPATVAGVPTLALVVPPMPDGSGRIDPAVLVVCRKLGITNVFRVNGPAGVAALGFGTQTIPQVRKIVGPGSPPVACAQVEMQRYGVATMMILGPTESVVIADDSADPVLAAADLLNEAEHGTDSAVLLITPSSTFADAVDVALEVQLAQLPTARADAARAALGLNGGCVFVSSLEEAAEVANRWAPEHLQVAVAPQAEAELLDLLVNAGEILIGQSTLFSAGNFVIGCPASLPTGGFAHVSSGITADTFLKRTAVARSSAAALERMTPTILAMSAHEGFPAHANAASIREQRK</sequence>
<evidence type="ECO:0000313" key="11">
    <source>
        <dbReference type="EMBL" id="CAB4989084.1"/>
    </source>
</evidence>
<dbReference type="InterPro" id="IPR012131">
    <property type="entry name" value="Hstdl_DH"/>
</dbReference>
<comment type="cofactor">
    <cofactor evidence="1">
        <name>Zn(2+)</name>
        <dbReference type="ChEBI" id="CHEBI:29105"/>
    </cofactor>
</comment>
<dbReference type="EMBL" id="CAEZYF010000003">
    <property type="protein sequence ID" value="CAB4712006.1"/>
    <property type="molecule type" value="Genomic_DNA"/>
</dbReference>
<reference evidence="6" key="1">
    <citation type="submission" date="2020-05" db="EMBL/GenBank/DDBJ databases">
        <authorList>
            <person name="Chiriac C."/>
            <person name="Salcher M."/>
            <person name="Ghai R."/>
            <person name="Kavagutti S V."/>
        </authorList>
    </citation>
    <scope>NUCLEOTIDE SEQUENCE</scope>
</reference>
<dbReference type="GO" id="GO:0005829">
    <property type="term" value="C:cytosol"/>
    <property type="evidence" value="ECO:0007669"/>
    <property type="project" value="TreeGrafter"/>
</dbReference>
<evidence type="ECO:0000256" key="1">
    <source>
        <dbReference type="ARBA" id="ARBA00001947"/>
    </source>
</evidence>
<dbReference type="PANTHER" id="PTHR21256:SF2">
    <property type="entry name" value="HISTIDINE BIOSYNTHESIS TRIFUNCTIONAL PROTEIN"/>
    <property type="match status" value="1"/>
</dbReference>
<evidence type="ECO:0000256" key="3">
    <source>
        <dbReference type="ARBA" id="ARBA00022723"/>
    </source>
</evidence>
<dbReference type="Gene3D" id="1.20.5.1300">
    <property type="match status" value="1"/>
</dbReference>
<name>A0A6J6A4K8_9ZZZZ</name>
<dbReference type="GO" id="GO:0051287">
    <property type="term" value="F:NAD binding"/>
    <property type="evidence" value="ECO:0007669"/>
    <property type="project" value="InterPro"/>
</dbReference>
<dbReference type="Gene3D" id="3.40.50.1980">
    <property type="entry name" value="Nitrogenase molybdenum iron protein domain"/>
    <property type="match status" value="2"/>
</dbReference>
<evidence type="ECO:0000313" key="6">
    <source>
        <dbReference type="EMBL" id="CAB4362946.1"/>
    </source>
</evidence>
<evidence type="ECO:0000256" key="2">
    <source>
        <dbReference type="ARBA" id="ARBA00010178"/>
    </source>
</evidence>
<evidence type="ECO:0000256" key="5">
    <source>
        <dbReference type="ARBA" id="ARBA00023002"/>
    </source>
</evidence>
<dbReference type="GO" id="GO:0000105">
    <property type="term" value="P:L-histidine biosynthetic process"/>
    <property type="evidence" value="ECO:0007669"/>
    <property type="project" value="InterPro"/>
</dbReference>
<dbReference type="GO" id="GO:0004399">
    <property type="term" value="F:histidinol dehydrogenase activity"/>
    <property type="evidence" value="ECO:0007669"/>
    <property type="project" value="InterPro"/>
</dbReference>
<dbReference type="Pfam" id="PF00815">
    <property type="entry name" value="Histidinol_dh"/>
    <property type="match status" value="1"/>
</dbReference>
<comment type="similarity">
    <text evidence="2">Belongs to the histidinol dehydrogenase family.</text>
</comment>
<dbReference type="CDD" id="cd06572">
    <property type="entry name" value="Histidinol_dh"/>
    <property type="match status" value="1"/>
</dbReference>
<dbReference type="PANTHER" id="PTHR21256">
    <property type="entry name" value="HISTIDINOL DEHYDROGENASE HDH"/>
    <property type="match status" value="1"/>
</dbReference>
<evidence type="ECO:0000313" key="7">
    <source>
        <dbReference type="EMBL" id="CAB4712006.1"/>
    </source>
</evidence>
<dbReference type="PIRSF" id="PIRSF000099">
    <property type="entry name" value="Histidinol_dh"/>
    <property type="match status" value="1"/>
</dbReference>
<dbReference type="EMBL" id="CAESGF010000003">
    <property type="protein sequence ID" value="CAB4362946.1"/>
    <property type="molecule type" value="Genomic_DNA"/>
</dbReference>
<dbReference type="InterPro" id="IPR016161">
    <property type="entry name" value="Ald_DH/histidinol_DH"/>
</dbReference>
<keyword evidence="5" id="KW-0560">Oxidoreductase</keyword>
<keyword evidence="4" id="KW-0862">Zinc</keyword>
<dbReference type="InterPro" id="IPR022695">
    <property type="entry name" value="Histidinol_DH_monofunct"/>
</dbReference>
<dbReference type="EMBL" id="CAFBMT010000003">
    <property type="protein sequence ID" value="CAB4919623.1"/>
    <property type="molecule type" value="Genomic_DNA"/>
</dbReference>
<dbReference type="NCBIfam" id="TIGR00069">
    <property type="entry name" value="hisD"/>
    <property type="match status" value="1"/>
</dbReference>
<protein>
    <submittedName>
        <fullName evidence="6">Unannotated protein</fullName>
    </submittedName>
</protein>
<dbReference type="GO" id="GO:0046872">
    <property type="term" value="F:metal ion binding"/>
    <property type="evidence" value="ECO:0007669"/>
    <property type="project" value="UniProtKB-KW"/>
</dbReference>